<gene>
    <name evidence="1" type="ORF">GMARGA_LOCUS23360</name>
</gene>
<accession>A0ABN7VXD0</accession>
<evidence type="ECO:0000313" key="2">
    <source>
        <dbReference type="Proteomes" id="UP000789901"/>
    </source>
</evidence>
<name>A0ABN7VXD0_GIGMA</name>
<evidence type="ECO:0000313" key="1">
    <source>
        <dbReference type="EMBL" id="CAG8802146.1"/>
    </source>
</evidence>
<keyword evidence="2" id="KW-1185">Reference proteome</keyword>
<proteinExistence type="predicted"/>
<reference evidence="1 2" key="1">
    <citation type="submission" date="2021-06" db="EMBL/GenBank/DDBJ databases">
        <authorList>
            <person name="Kallberg Y."/>
            <person name="Tangrot J."/>
            <person name="Rosling A."/>
        </authorList>
    </citation>
    <scope>NUCLEOTIDE SEQUENCE [LARGE SCALE GENOMIC DNA]</scope>
    <source>
        <strain evidence="1 2">120-4 pot B 10/14</strain>
    </source>
</reference>
<dbReference type="EMBL" id="CAJVQB010023538">
    <property type="protein sequence ID" value="CAG8802146.1"/>
    <property type="molecule type" value="Genomic_DNA"/>
</dbReference>
<feature type="non-terminal residue" evidence="1">
    <location>
        <position position="77"/>
    </location>
</feature>
<protein>
    <submittedName>
        <fullName evidence="1">717_t:CDS:1</fullName>
    </submittedName>
</protein>
<dbReference type="Proteomes" id="UP000789901">
    <property type="component" value="Unassembled WGS sequence"/>
</dbReference>
<comment type="caution">
    <text evidence="1">The sequence shown here is derived from an EMBL/GenBank/DDBJ whole genome shotgun (WGS) entry which is preliminary data.</text>
</comment>
<sequence>MRMFGMLRQNLKQKLPVHEASKKKTKNLISSMNLTNNKNSSIDLFEEEEFKKPLEFEVEAVNIAINDELVMDKFFDI</sequence>
<organism evidence="1 2">
    <name type="scientific">Gigaspora margarita</name>
    <dbReference type="NCBI Taxonomy" id="4874"/>
    <lineage>
        <taxon>Eukaryota</taxon>
        <taxon>Fungi</taxon>
        <taxon>Fungi incertae sedis</taxon>
        <taxon>Mucoromycota</taxon>
        <taxon>Glomeromycotina</taxon>
        <taxon>Glomeromycetes</taxon>
        <taxon>Diversisporales</taxon>
        <taxon>Gigasporaceae</taxon>
        <taxon>Gigaspora</taxon>
    </lineage>
</organism>